<evidence type="ECO:0000313" key="1">
    <source>
        <dbReference type="EMBL" id="MTF39602.1"/>
    </source>
</evidence>
<dbReference type="Proteomes" id="UP000437131">
    <property type="component" value="Unassembled WGS sequence"/>
</dbReference>
<name>A0A844GX19_9CHRO</name>
<sequence>MFSLRLRFQTVASKLKISDLNAPDLNEEHLLEVATKYCQGKLRWAKGKRYDLSDYLILWEIIGIDNIITLENQEGQSLRVAITLRESESKAQSIFYDLKSKQRASIRQELNIDQHWVIAVKWKNFPEEDEWIDILYREIDDDSSSSDCRLIIL</sequence>
<dbReference type="EMBL" id="WMIA01000014">
    <property type="protein sequence ID" value="MTF39602.1"/>
    <property type="molecule type" value="Genomic_DNA"/>
</dbReference>
<evidence type="ECO:0000313" key="2">
    <source>
        <dbReference type="Proteomes" id="UP000437131"/>
    </source>
</evidence>
<accession>A0A844GX19</accession>
<protein>
    <submittedName>
        <fullName evidence="1">Uncharacterized protein</fullName>
    </submittedName>
</protein>
<dbReference type="RefSeq" id="WP_015219977.1">
    <property type="nucleotide sequence ID" value="NZ_WMIA01000014.1"/>
</dbReference>
<organism evidence="1 2">
    <name type="scientific">Cyanobacterium aponinum 0216</name>
    <dbReference type="NCBI Taxonomy" id="2676140"/>
    <lineage>
        <taxon>Bacteria</taxon>
        <taxon>Bacillati</taxon>
        <taxon>Cyanobacteriota</taxon>
        <taxon>Cyanophyceae</taxon>
        <taxon>Oscillatoriophycideae</taxon>
        <taxon>Chroococcales</taxon>
        <taxon>Geminocystaceae</taxon>
        <taxon>Cyanobacterium</taxon>
    </lineage>
</organism>
<comment type="caution">
    <text evidence="1">The sequence shown here is derived from an EMBL/GenBank/DDBJ whole genome shotgun (WGS) entry which is preliminary data.</text>
</comment>
<proteinExistence type="predicted"/>
<gene>
    <name evidence="1" type="ORF">GGC33_11780</name>
</gene>
<dbReference type="AlphaFoldDB" id="A0A844GX19"/>
<reference evidence="1 2" key="1">
    <citation type="submission" date="2019-11" db="EMBL/GenBank/DDBJ databases">
        <title>Isolation of a new High Light Tolerant Cyanobacteria.</title>
        <authorList>
            <person name="Dobson Z."/>
            <person name="Vaughn N."/>
            <person name="Vaughn M."/>
            <person name="Fromme P."/>
            <person name="Mazor Y."/>
        </authorList>
    </citation>
    <scope>NUCLEOTIDE SEQUENCE [LARGE SCALE GENOMIC DNA]</scope>
    <source>
        <strain evidence="1 2">0216</strain>
    </source>
</reference>